<protein>
    <recommendedName>
        <fullName evidence="4">NTR domain-containing protein</fullName>
    </recommendedName>
</protein>
<comment type="caution">
    <text evidence="2">The sequence shown here is derived from an EMBL/GenBank/DDBJ whole genome shotgun (WGS) entry which is preliminary data.</text>
</comment>
<reference evidence="2 3" key="1">
    <citation type="submission" date="2014-10" db="EMBL/GenBank/DDBJ databases">
        <title>Draft genome of the hookworm Ancylostoma caninum.</title>
        <authorList>
            <person name="Mitreva M."/>
        </authorList>
    </citation>
    <scope>NUCLEOTIDE SEQUENCE [LARGE SCALE GENOMIC DNA]</scope>
    <source>
        <strain evidence="2 3">Baltimore</strain>
    </source>
</reference>
<evidence type="ECO:0000256" key="1">
    <source>
        <dbReference type="SAM" id="SignalP"/>
    </source>
</evidence>
<feature type="chain" id="PRO_5016720318" description="NTR domain-containing protein" evidence="1">
    <location>
        <begin position="21"/>
        <end position="120"/>
    </location>
</feature>
<dbReference type="Proteomes" id="UP000252519">
    <property type="component" value="Unassembled WGS sequence"/>
</dbReference>
<sequence>MDSKMWSLVAFLTYVCVVHTETPQCRCQGKQEWDFIIEAEVSHIDESTSSDLTKYELTSTETYRTNNDKTIEEVYTNKGISPLQGPCPAKLEKGEQYVLKGSTQVYGVADGKASYEFLLR</sequence>
<keyword evidence="1" id="KW-0732">Signal</keyword>
<feature type="signal peptide" evidence="1">
    <location>
        <begin position="1"/>
        <end position="20"/>
    </location>
</feature>
<name>A0A368GIY0_ANCCA</name>
<accession>A0A368GIY0</accession>
<proteinExistence type="predicted"/>
<dbReference type="Gene3D" id="2.40.50.120">
    <property type="match status" value="1"/>
</dbReference>
<evidence type="ECO:0008006" key="4">
    <source>
        <dbReference type="Google" id="ProtNLM"/>
    </source>
</evidence>
<dbReference type="AlphaFoldDB" id="A0A368GIY0"/>
<keyword evidence="3" id="KW-1185">Reference proteome</keyword>
<evidence type="ECO:0000313" key="2">
    <source>
        <dbReference type="EMBL" id="RCN44322.1"/>
    </source>
</evidence>
<dbReference type="InterPro" id="IPR008993">
    <property type="entry name" value="TIMP-like_OB-fold"/>
</dbReference>
<dbReference type="EMBL" id="JOJR01000132">
    <property type="protein sequence ID" value="RCN44322.1"/>
    <property type="molecule type" value="Genomic_DNA"/>
</dbReference>
<organism evidence="2 3">
    <name type="scientific">Ancylostoma caninum</name>
    <name type="common">Dog hookworm</name>
    <dbReference type="NCBI Taxonomy" id="29170"/>
    <lineage>
        <taxon>Eukaryota</taxon>
        <taxon>Metazoa</taxon>
        <taxon>Ecdysozoa</taxon>
        <taxon>Nematoda</taxon>
        <taxon>Chromadorea</taxon>
        <taxon>Rhabditida</taxon>
        <taxon>Rhabditina</taxon>
        <taxon>Rhabditomorpha</taxon>
        <taxon>Strongyloidea</taxon>
        <taxon>Ancylostomatidae</taxon>
        <taxon>Ancylostomatinae</taxon>
        <taxon>Ancylostoma</taxon>
    </lineage>
</organism>
<gene>
    <name evidence="2" type="ORF">ANCCAN_09666</name>
</gene>
<evidence type="ECO:0000313" key="3">
    <source>
        <dbReference type="Proteomes" id="UP000252519"/>
    </source>
</evidence>